<dbReference type="Proteomes" id="UP001140453">
    <property type="component" value="Unassembled WGS sequence"/>
</dbReference>
<evidence type="ECO:0000259" key="3">
    <source>
        <dbReference type="Pfam" id="PF21307"/>
    </source>
</evidence>
<dbReference type="PANTHER" id="PTHR31084">
    <property type="entry name" value="ALPHA-L-FUCOSIDASE 2"/>
    <property type="match status" value="1"/>
</dbReference>
<feature type="compositionally biased region" description="Polar residues" evidence="1">
    <location>
        <begin position="1"/>
        <end position="14"/>
    </location>
</feature>
<evidence type="ECO:0000256" key="1">
    <source>
        <dbReference type="SAM" id="MobiDB-lite"/>
    </source>
</evidence>
<dbReference type="GO" id="GO:0005975">
    <property type="term" value="P:carbohydrate metabolic process"/>
    <property type="evidence" value="ECO:0007669"/>
    <property type="project" value="InterPro"/>
</dbReference>
<dbReference type="PIRSF" id="PIRSF007663">
    <property type="entry name" value="UCP007663"/>
    <property type="match status" value="1"/>
</dbReference>
<feature type="domain" description="Glycosyl hydrolase family 95 N-terminal" evidence="2">
    <location>
        <begin position="27"/>
        <end position="290"/>
    </location>
</feature>
<organism evidence="5 6">
    <name type="scientific">Gnomoniopsis smithogilvyi</name>
    <dbReference type="NCBI Taxonomy" id="1191159"/>
    <lineage>
        <taxon>Eukaryota</taxon>
        <taxon>Fungi</taxon>
        <taxon>Dikarya</taxon>
        <taxon>Ascomycota</taxon>
        <taxon>Pezizomycotina</taxon>
        <taxon>Sordariomycetes</taxon>
        <taxon>Sordariomycetidae</taxon>
        <taxon>Diaporthales</taxon>
        <taxon>Gnomoniaceae</taxon>
        <taxon>Gnomoniopsis</taxon>
    </lineage>
</organism>
<dbReference type="AlphaFoldDB" id="A0A9W8YTH9"/>
<gene>
    <name evidence="5" type="ORF">N0V93_004892</name>
</gene>
<evidence type="ECO:0000313" key="6">
    <source>
        <dbReference type="Proteomes" id="UP001140453"/>
    </source>
</evidence>
<evidence type="ECO:0008006" key="7">
    <source>
        <dbReference type="Google" id="ProtNLM"/>
    </source>
</evidence>
<name>A0A9W8YTH9_9PEZI</name>
<dbReference type="Pfam" id="PF14498">
    <property type="entry name" value="Glyco_hyd_65N_2"/>
    <property type="match status" value="1"/>
</dbReference>
<feature type="region of interest" description="Disordered" evidence="1">
    <location>
        <begin position="1"/>
        <end position="22"/>
    </location>
</feature>
<dbReference type="Pfam" id="PF22124">
    <property type="entry name" value="Glyco_hydro_95_cat"/>
    <property type="match status" value="1"/>
</dbReference>
<keyword evidence="6" id="KW-1185">Reference proteome</keyword>
<evidence type="ECO:0000313" key="5">
    <source>
        <dbReference type="EMBL" id="KAJ4391275.1"/>
    </source>
</evidence>
<dbReference type="PANTHER" id="PTHR31084:SF18">
    <property type="entry name" value="GLYCOSYL HYDROLASE FAMILY 95 N-TERMINAL DOMAIN-CONTAINING PROTEIN"/>
    <property type="match status" value="1"/>
</dbReference>
<protein>
    <recommendedName>
        <fullName evidence="7">Glycosyl hydrolase family 95 N-terminal domain-containing protein</fullName>
    </recommendedName>
</protein>
<dbReference type="Pfam" id="PF21307">
    <property type="entry name" value="Glyco_hydro_95_C"/>
    <property type="match status" value="1"/>
</dbReference>
<comment type="caution">
    <text evidence="5">The sequence shown here is derived from an EMBL/GenBank/DDBJ whole genome shotgun (WGS) entry which is preliminary data.</text>
</comment>
<proteinExistence type="predicted"/>
<dbReference type="InterPro" id="IPR012341">
    <property type="entry name" value="6hp_glycosidase-like_sf"/>
</dbReference>
<dbReference type="OrthoDB" id="2848340at2759"/>
<sequence>MNASDVQSGDSPSPSGDKAEQNTHLQLHYSKPSTGWSEALPVGNGRLGAMVHGRTTTELLQLNEDSVWYGGPQDRTPRDALQNLPLLRQLIREGRHAEAEELVQTAFFASPASMRHYEPLGTCTIDFQHGDLANDSVSEVQAGVTGYRRWLDLSQSLCGTDYTFRSQQRSDGDAGEPIHVRRQVVASFPDQTLLIRITSSSKIKFIVRLNRVSEIEWETNEFLDSLKAAEHRLVLQATPGGRDSNRLALVLGVRCDDELDGGSVKAVGNCLIVESTKCTIAIGAQTTYRAQDPDKTAVSDVDKALHRTWEELLARHVTDYTALFDRVSLRMWPDAKQIPTDERIRKHRDPGLVALYHNFGRYLLVSCSRDSHKALPANLQGIWNPSFAPPWGSKYTININIQMNYWPVSASNLFECALPLIDMLERMAERGKNTARVMYGCKGWCAHHNTDIWADTDPQDRWMPATLWPLAGVWVCIDMVKLVREQYDQELHRRLAPILEGCIEFLIDFLVPSKCGQYLITNPSLSPENSFVSDGQPGILCEGSTMDMSIVDMAFEYFLWTVDKLYGGSHPLAEHVEAARLPPLQINKRGLIQEWGLQDFDEVEPGHRHVSHLFGLYPGNTIKFPEEAEAARRVLDRRASHGGGHTGWSRAWLLNLHARLRDAEGCGKHLELLLRDSTLPNMLDNHPPFQIDGNFGGCIGILECLARRWEPALYEAGVTLLPACPKEWASGKVTRLHVRNGWTVSFKWKNNHIVDPVIVQSGTNVENSSSLVVRYPDRRIVVVRGPGEHHILHEDATGGEGECGDLK</sequence>
<dbReference type="SUPFAM" id="SSF48208">
    <property type="entry name" value="Six-hairpin glycosidases"/>
    <property type="match status" value="1"/>
</dbReference>
<accession>A0A9W8YTH9</accession>
<dbReference type="Gene3D" id="1.50.10.10">
    <property type="match status" value="1"/>
</dbReference>
<reference evidence="5" key="1">
    <citation type="submission" date="2022-10" db="EMBL/GenBank/DDBJ databases">
        <title>Tapping the CABI collections for fungal endophytes: first genome assemblies for Collariella, Neodidymelliopsis, Ascochyta clinopodiicola, Didymella pomorum, Didymosphaeria variabile, Neocosmospora piperis and Neocucurbitaria cava.</title>
        <authorList>
            <person name="Hill R."/>
        </authorList>
    </citation>
    <scope>NUCLEOTIDE SEQUENCE</scope>
    <source>
        <strain evidence="5">IMI 355082</strain>
    </source>
</reference>
<dbReference type="EMBL" id="JAPEVB010000003">
    <property type="protein sequence ID" value="KAJ4391275.1"/>
    <property type="molecule type" value="Genomic_DNA"/>
</dbReference>
<dbReference type="InterPro" id="IPR049053">
    <property type="entry name" value="AFCA-like_C"/>
</dbReference>
<evidence type="ECO:0000259" key="2">
    <source>
        <dbReference type="Pfam" id="PF14498"/>
    </source>
</evidence>
<dbReference type="InterPro" id="IPR016518">
    <property type="entry name" value="Alpha-L-fucosidase"/>
</dbReference>
<dbReference type="InterPro" id="IPR054363">
    <property type="entry name" value="GH95_cat"/>
</dbReference>
<feature type="domain" description="Alpha fucosidase A-like C-terminal" evidence="3">
    <location>
        <begin position="718"/>
        <end position="761"/>
    </location>
</feature>
<dbReference type="GO" id="GO:0004560">
    <property type="term" value="F:alpha-L-fucosidase activity"/>
    <property type="evidence" value="ECO:0007669"/>
    <property type="project" value="InterPro"/>
</dbReference>
<feature type="domain" description="Glycosyl hydrolase family 95 catalytic" evidence="4">
    <location>
        <begin position="309"/>
        <end position="705"/>
    </location>
</feature>
<dbReference type="InterPro" id="IPR027414">
    <property type="entry name" value="GH95_N_dom"/>
</dbReference>
<evidence type="ECO:0000259" key="4">
    <source>
        <dbReference type="Pfam" id="PF22124"/>
    </source>
</evidence>
<dbReference type="InterPro" id="IPR008928">
    <property type="entry name" value="6-hairpin_glycosidase_sf"/>
</dbReference>